<comment type="caution">
    <text evidence="2">The sequence shown here is derived from an EMBL/GenBank/DDBJ whole genome shotgun (WGS) entry which is preliminary data.</text>
</comment>
<accession>A0A9X9Q092</accession>
<evidence type="ECO:0008006" key="4">
    <source>
        <dbReference type="Google" id="ProtNLM"/>
    </source>
</evidence>
<proteinExistence type="predicted"/>
<dbReference type="AlphaFoldDB" id="A0A9X9Q092"/>
<dbReference type="EMBL" id="CYRY02013862">
    <property type="protein sequence ID" value="VCW84284.1"/>
    <property type="molecule type" value="Genomic_DNA"/>
</dbReference>
<name>A0A9X9Q092_GULGU</name>
<feature type="chain" id="PRO_5040998473" description="Secreted protein" evidence="1">
    <location>
        <begin position="18"/>
        <end position="105"/>
    </location>
</feature>
<keyword evidence="1" id="KW-0732">Signal</keyword>
<organism evidence="2 3">
    <name type="scientific">Gulo gulo</name>
    <name type="common">Wolverine</name>
    <name type="synonym">Gluton</name>
    <dbReference type="NCBI Taxonomy" id="48420"/>
    <lineage>
        <taxon>Eukaryota</taxon>
        <taxon>Metazoa</taxon>
        <taxon>Chordata</taxon>
        <taxon>Craniata</taxon>
        <taxon>Vertebrata</taxon>
        <taxon>Euteleostomi</taxon>
        <taxon>Mammalia</taxon>
        <taxon>Eutheria</taxon>
        <taxon>Laurasiatheria</taxon>
        <taxon>Carnivora</taxon>
        <taxon>Caniformia</taxon>
        <taxon>Musteloidea</taxon>
        <taxon>Mustelidae</taxon>
        <taxon>Guloninae</taxon>
        <taxon>Gulo</taxon>
    </lineage>
</organism>
<sequence length="105" mass="12115">MRCQWGWLALHLVPLSQKPFPHVCVCPCFRLLMKGVYGRSWMHFPLYSVEKGGRQTTALQSHFPWSSPPFLVLKVEDGEWLSRHLCSSSLAWLELEVRAGHKGPR</sequence>
<gene>
    <name evidence="2" type="ORF">BN2614_LOCUS4</name>
</gene>
<evidence type="ECO:0000256" key="1">
    <source>
        <dbReference type="SAM" id="SignalP"/>
    </source>
</evidence>
<reference evidence="2 3" key="1">
    <citation type="submission" date="2018-10" db="EMBL/GenBank/DDBJ databases">
        <authorList>
            <person name="Ekblom R."/>
            <person name="Jareborg N."/>
        </authorList>
    </citation>
    <scope>NUCLEOTIDE SEQUENCE [LARGE SCALE GENOMIC DNA]</scope>
    <source>
        <tissue evidence="2">Muscle</tissue>
    </source>
</reference>
<feature type="non-terminal residue" evidence="2">
    <location>
        <position position="105"/>
    </location>
</feature>
<evidence type="ECO:0000313" key="3">
    <source>
        <dbReference type="Proteomes" id="UP000269945"/>
    </source>
</evidence>
<dbReference type="Proteomes" id="UP000269945">
    <property type="component" value="Unassembled WGS sequence"/>
</dbReference>
<evidence type="ECO:0000313" key="2">
    <source>
        <dbReference type="EMBL" id="VCW84284.1"/>
    </source>
</evidence>
<feature type="signal peptide" evidence="1">
    <location>
        <begin position="1"/>
        <end position="17"/>
    </location>
</feature>
<keyword evidence="3" id="KW-1185">Reference proteome</keyword>
<protein>
    <recommendedName>
        <fullName evidence="4">Secreted protein</fullName>
    </recommendedName>
</protein>